<evidence type="ECO:0000313" key="3">
    <source>
        <dbReference type="Proteomes" id="UP000023152"/>
    </source>
</evidence>
<comment type="caution">
    <text evidence="2">The sequence shown here is derived from an EMBL/GenBank/DDBJ whole genome shotgun (WGS) entry which is preliminary data.</text>
</comment>
<feature type="compositionally biased region" description="Low complexity" evidence="1">
    <location>
        <begin position="142"/>
        <end position="151"/>
    </location>
</feature>
<evidence type="ECO:0000256" key="1">
    <source>
        <dbReference type="SAM" id="MobiDB-lite"/>
    </source>
</evidence>
<proteinExistence type="predicted"/>
<sequence>KKKKKKKKKKKVFVVSETYMHVYIHTYKCTNHYLFLSPPSLPFFFFIYTIHCSGVAALESFLNLKYVHFQSRFLHEILIPKVDIIFAHSHGLDLMKCAFRCLDINALNPLAKIIDHKNNKHWTNALMSIVQERSMAKQAMLQQQHQQQKQQISSNSVPPFLV</sequence>
<gene>
    <name evidence="2" type="ORF">RFI_30869</name>
</gene>
<feature type="non-terminal residue" evidence="2">
    <location>
        <position position="1"/>
    </location>
</feature>
<keyword evidence="3" id="KW-1185">Reference proteome</keyword>
<dbReference type="AlphaFoldDB" id="X6LYU8"/>
<evidence type="ECO:0000313" key="2">
    <source>
        <dbReference type="EMBL" id="ETO06526.1"/>
    </source>
</evidence>
<dbReference type="EMBL" id="ASPP01027061">
    <property type="protein sequence ID" value="ETO06526.1"/>
    <property type="molecule type" value="Genomic_DNA"/>
</dbReference>
<feature type="compositionally biased region" description="Polar residues" evidence="1">
    <location>
        <begin position="152"/>
        <end position="162"/>
    </location>
</feature>
<reference evidence="2 3" key="1">
    <citation type="journal article" date="2013" name="Curr. Biol.">
        <title>The Genome of the Foraminiferan Reticulomyxa filosa.</title>
        <authorList>
            <person name="Glockner G."/>
            <person name="Hulsmann N."/>
            <person name="Schleicher M."/>
            <person name="Noegel A.A."/>
            <person name="Eichinger L."/>
            <person name="Gallinger C."/>
            <person name="Pawlowski J."/>
            <person name="Sierra R."/>
            <person name="Euteneuer U."/>
            <person name="Pillet L."/>
            <person name="Moustafa A."/>
            <person name="Platzer M."/>
            <person name="Groth M."/>
            <person name="Szafranski K."/>
            <person name="Schliwa M."/>
        </authorList>
    </citation>
    <scope>NUCLEOTIDE SEQUENCE [LARGE SCALE GENOMIC DNA]</scope>
</reference>
<name>X6LYU8_RETFI</name>
<dbReference type="Proteomes" id="UP000023152">
    <property type="component" value="Unassembled WGS sequence"/>
</dbReference>
<accession>X6LYU8</accession>
<feature type="region of interest" description="Disordered" evidence="1">
    <location>
        <begin position="142"/>
        <end position="162"/>
    </location>
</feature>
<organism evidence="2 3">
    <name type="scientific">Reticulomyxa filosa</name>
    <dbReference type="NCBI Taxonomy" id="46433"/>
    <lineage>
        <taxon>Eukaryota</taxon>
        <taxon>Sar</taxon>
        <taxon>Rhizaria</taxon>
        <taxon>Retaria</taxon>
        <taxon>Foraminifera</taxon>
        <taxon>Monothalamids</taxon>
        <taxon>Reticulomyxidae</taxon>
        <taxon>Reticulomyxa</taxon>
    </lineage>
</organism>
<protein>
    <submittedName>
        <fullName evidence="2">Uncharacterized protein</fullName>
    </submittedName>
</protein>